<accession>A0A2L2DKP9</accession>
<organismHost>
    <name type="scientific">Acanthamoeba polyphaga</name>
    <name type="common">Amoeba</name>
    <dbReference type="NCBI Taxonomy" id="5757"/>
</organismHost>
<dbReference type="InterPro" id="IPR015943">
    <property type="entry name" value="WD40/YVTN_repeat-like_dom_sf"/>
</dbReference>
<feature type="domain" description="BTB" evidence="2">
    <location>
        <begin position="16"/>
        <end position="78"/>
    </location>
</feature>
<reference evidence="3" key="1">
    <citation type="journal article" date="2017" name="Front. Microbiol.">
        <title>Genome Characterization of the First Mimiviruses of Lineage C Isolated in Brazil.</title>
        <authorList>
            <person name="Assis F.L."/>
            <person name="Franco-Luiz A.P.M."/>
            <person name="Dos Santos R.N."/>
            <person name="Campos F.S."/>
            <person name="Dornas F.P."/>
            <person name="Borato P.V.M."/>
            <person name="Franco A.C."/>
            <person name="Abrahao J.S."/>
            <person name="Colson P."/>
            <person name="Scola B."/>
        </authorList>
    </citation>
    <scope>NUCLEOTIDE SEQUENCE [LARGE SCALE GENOMIC DNA]</scope>
</reference>
<dbReference type="Gene3D" id="3.30.710.10">
    <property type="entry name" value="Potassium Channel Kv1.1, Chain A"/>
    <property type="match status" value="1"/>
</dbReference>
<dbReference type="SUPFAM" id="SSF54695">
    <property type="entry name" value="POZ domain"/>
    <property type="match status" value="1"/>
</dbReference>
<sequence length="512" mass="60131">MNSLPLSTLFNSEIFSDITIDLVDENCTTSLNLHKNILYAGCSYFRSMFNGFKETNSSKITLQVPNVQVTCDIIRSFYGIENNNKKNWKYILNIYLCENYFCINTKLPQYIKVSPDEFEDFLNMTEKIGFNKGIDDLIINNIPKSYDIDKLLHLGKRLNCDNNKYIELIATHIPDIYDFSELPKNIVKKLWQIVDTYHILTNSKNDINIINSEGKNYLFISLLPKIKKVYYLENSHRIAFYTKMNIYIYDIKLKEYILTNPLDYKNVAGIHFYNELFIINNNDNKINIYNINDGSLVNTLEFKKFDHVINIFVDEPNNKLIIFVGKYSTFKKIYIYELDTLKYLTEYCFHDTYLTSYFDSIYQESIIAWYEDFCTSGKLYILNFQNNTNVCIDYMVYNYTSNIIGIYWTEQNIVCCYENGTFNIYDILNKKLIKTININKAINAMTKITDDIIMVKCGCRLIKINLVSGEELDDIKINPDIKFNPDIISMTKISSGHNRLRELLPKIEDLDQ</sequence>
<evidence type="ECO:0000313" key="3">
    <source>
        <dbReference type="EMBL" id="AVG46752.1"/>
    </source>
</evidence>
<dbReference type="EMBL" id="MG602507">
    <property type="protein sequence ID" value="AVG46752.1"/>
    <property type="molecule type" value="Genomic_DNA"/>
</dbReference>
<name>A0A2L2DKP9_MIMIV</name>
<organism evidence="3">
    <name type="scientific">Acanthamoeba polyphaga mimivirus</name>
    <name type="common">APMV</name>
    <dbReference type="NCBI Taxonomy" id="212035"/>
    <lineage>
        <taxon>Viruses</taxon>
        <taxon>Varidnaviria</taxon>
        <taxon>Bamfordvirae</taxon>
        <taxon>Nucleocytoviricota</taxon>
        <taxon>Megaviricetes</taxon>
        <taxon>Imitervirales</taxon>
        <taxon>Mimiviridae</taxon>
        <taxon>Megamimivirinae</taxon>
        <taxon>Mimivirus</taxon>
        <taxon>Mimivirus bradfordmassiliense</taxon>
    </lineage>
</organism>
<dbReference type="Pfam" id="PF00651">
    <property type="entry name" value="BTB"/>
    <property type="match status" value="1"/>
</dbReference>
<proteinExistence type="inferred from homology"/>
<dbReference type="InterPro" id="IPR011333">
    <property type="entry name" value="SKP1/BTB/POZ_sf"/>
</dbReference>
<dbReference type="Gene3D" id="2.130.10.10">
    <property type="entry name" value="YVTN repeat-like/Quinoprotein amine dehydrogenase"/>
    <property type="match status" value="1"/>
</dbReference>
<dbReference type="SUPFAM" id="SSF69322">
    <property type="entry name" value="Tricorn protease domain 2"/>
    <property type="match status" value="1"/>
</dbReference>
<protein>
    <submittedName>
        <fullName evidence="3">BTB POZ domain-containing</fullName>
    </submittedName>
</protein>
<comment type="similarity">
    <text evidence="1">Belongs to the mimivirus BTB/WD family.</text>
</comment>
<dbReference type="Proteomes" id="UP000280369">
    <property type="component" value="Segment"/>
</dbReference>
<evidence type="ECO:0000256" key="1">
    <source>
        <dbReference type="ARBA" id="ARBA00006497"/>
    </source>
</evidence>
<evidence type="ECO:0000259" key="2">
    <source>
        <dbReference type="PROSITE" id="PS50097"/>
    </source>
</evidence>
<dbReference type="InterPro" id="IPR000210">
    <property type="entry name" value="BTB/POZ_dom"/>
</dbReference>
<dbReference type="PROSITE" id="PS50097">
    <property type="entry name" value="BTB"/>
    <property type="match status" value="1"/>
</dbReference>